<dbReference type="InParanoid" id="H3GVB7"/>
<dbReference type="EnsemblProtists" id="Phyra81260">
    <property type="protein sequence ID" value="Phyra81260"/>
    <property type="gene ID" value="Phyra81260"/>
</dbReference>
<reference evidence="2" key="2">
    <citation type="submission" date="2015-06" db="UniProtKB">
        <authorList>
            <consortium name="EnsemblProtists"/>
        </authorList>
    </citation>
    <scope>IDENTIFICATION</scope>
    <source>
        <strain evidence="2">Pr102</strain>
    </source>
</reference>
<dbReference type="EMBL" id="DS566055">
    <property type="status" value="NOT_ANNOTATED_CDS"/>
    <property type="molecule type" value="Genomic_DNA"/>
</dbReference>
<accession>H3GVB7</accession>
<dbReference type="Proteomes" id="UP000005238">
    <property type="component" value="Unassembled WGS sequence"/>
</dbReference>
<dbReference type="eggNOG" id="ENOG502SIVY">
    <property type="taxonomic scope" value="Eukaryota"/>
</dbReference>
<dbReference type="OMA" id="YVYMSDQ"/>
<evidence type="ECO:0000313" key="3">
    <source>
        <dbReference type="Proteomes" id="UP000005238"/>
    </source>
</evidence>
<evidence type="ECO:0000256" key="1">
    <source>
        <dbReference type="SAM" id="Coils"/>
    </source>
</evidence>
<dbReference type="VEuPathDB" id="FungiDB:KRP23_12430"/>
<keyword evidence="3" id="KW-1185">Reference proteome</keyword>
<organism evidence="2 3">
    <name type="scientific">Phytophthora ramorum</name>
    <name type="common">Sudden oak death agent</name>
    <dbReference type="NCBI Taxonomy" id="164328"/>
    <lineage>
        <taxon>Eukaryota</taxon>
        <taxon>Sar</taxon>
        <taxon>Stramenopiles</taxon>
        <taxon>Oomycota</taxon>
        <taxon>Peronosporomycetes</taxon>
        <taxon>Peronosporales</taxon>
        <taxon>Peronosporaceae</taxon>
        <taxon>Phytophthora</taxon>
    </lineage>
</organism>
<reference evidence="3" key="1">
    <citation type="journal article" date="2006" name="Science">
        <title>Phytophthora genome sequences uncover evolutionary origins and mechanisms of pathogenesis.</title>
        <authorList>
            <person name="Tyler B.M."/>
            <person name="Tripathy S."/>
            <person name="Zhang X."/>
            <person name="Dehal P."/>
            <person name="Jiang R.H."/>
            <person name="Aerts A."/>
            <person name="Arredondo F.D."/>
            <person name="Baxter L."/>
            <person name="Bensasson D."/>
            <person name="Beynon J.L."/>
            <person name="Chapman J."/>
            <person name="Damasceno C.M."/>
            <person name="Dorrance A.E."/>
            <person name="Dou D."/>
            <person name="Dickerman A.W."/>
            <person name="Dubchak I.L."/>
            <person name="Garbelotto M."/>
            <person name="Gijzen M."/>
            <person name="Gordon S.G."/>
            <person name="Govers F."/>
            <person name="Grunwald N.J."/>
            <person name="Huang W."/>
            <person name="Ivors K.L."/>
            <person name="Jones R.W."/>
            <person name="Kamoun S."/>
            <person name="Krampis K."/>
            <person name="Lamour K.H."/>
            <person name="Lee M.K."/>
            <person name="McDonald W.H."/>
            <person name="Medina M."/>
            <person name="Meijer H.J."/>
            <person name="Nordberg E.K."/>
            <person name="Maclean D.J."/>
            <person name="Ospina-Giraldo M.D."/>
            <person name="Morris P.F."/>
            <person name="Phuntumart V."/>
            <person name="Putnam N.H."/>
            <person name="Rash S."/>
            <person name="Rose J.K."/>
            <person name="Sakihama Y."/>
            <person name="Salamov A.A."/>
            <person name="Savidor A."/>
            <person name="Scheuring C.F."/>
            <person name="Smith B.M."/>
            <person name="Sobral B.W."/>
            <person name="Terry A."/>
            <person name="Torto-Alalibo T.A."/>
            <person name="Win J."/>
            <person name="Xu Z."/>
            <person name="Zhang H."/>
            <person name="Grigoriev I.V."/>
            <person name="Rokhsar D.S."/>
            <person name="Boore J.L."/>
        </authorList>
    </citation>
    <scope>NUCLEOTIDE SEQUENCE [LARGE SCALE GENOMIC DNA]</scope>
    <source>
        <strain evidence="3">Pr102</strain>
    </source>
</reference>
<dbReference type="AlphaFoldDB" id="H3GVB7"/>
<sequence length="372" mass="42352">MESSGSGEDGSVYGTTAPFAYHQDSEEEACGLADAFLQFEAQAEERTLELLKATDAHLFQVPQCAAEPAEEQEEAEEGSFPAYVYMSDQFRLKKPPQFQHWQQNFQYLQIAGSRMLSGESLEHIQMLSTEKNESRVGGGSDEGGESLLQVEGRMCLQEPTRESKRVYEEIILCDGLMEETLAYDGNTDDGESIHGKFSPRAAHVEEVLDALATECFSTTVAPVLTSFYRSMLEQQQHTVRTAREEREAAANRTIEEQIALDKARQLLLERETQEEEARVEALEKERQEEERKEIERRELLLKQQLEENDEEEVKIKTLAYSHTREWYQPNKKCFSHRGRQLTYLKPVLQAKVLPYSACPLPPLTTVLSPGFV</sequence>
<name>H3GVB7_PHYRM</name>
<evidence type="ECO:0000313" key="2">
    <source>
        <dbReference type="EnsemblProtists" id="Phyra81260"/>
    </source>
</evidence>
<feature type="coiled-coil region" evidence="1">
    <location>
        <begin position="232"/>
        <end position="314"/>
    </location>
</feature>
<proteinExistence type="predicted"/>
<dbReference type="HOGENOM" id="CLU_045624_0_0_1"/>
<keyword evidence="1" id="KW-0175">Coiled coil</keyword>
<protein>
    <submittedName>
        <fullName evidence="2">Uncharacterized protein</fullName>
    </submittedName>
</protein>
<dbReference type="VEuPathDB" id="FungiDB:KRP22_13077"/>